<dbReference type="GO" id="GO:0046872">
    <property type="term" value="F:metal ion binding"/>
    <property type="evidence" value="ECO:0007669"/>
    <property type="project" value="UniProtKB-KW"/>
</dbReference>
<comment type="catalytic activity">
    <reaction evidence="8 10">
        <text>deamido-NAD(+) + NH4(+) + ATP = AMP + diphosphate + NAD(+) + H(+)</text>
        <dbReference type="Rhea" id="RHEA:21188"/>
        <dbReference type="ChEBI" id="CHEBI:15378"/>
        <dbReference type="ChEBI" id="CHEBI:28938"/>
        <dbReference type="ChEBI" id="CHEBI:30616"/>
        <dbReference type="ChEBI" id="CHEBI:33019"/>
        <dbReference type="ChEBI" id="CHEBI:57540"/>
        <dbReference type="ChEBI" id="CHEBI:58437"/>
        <dbReference type="ChEBI" id="CHEBI:456215"/>
        <dbReference type="EC" id="6.3.1.5"/>
    </reaction>
</comment>
<dbReference type="InterPro" id="IPR003694">
    <property type="entry name" value="NAD_synthase"/>
</dbReference>
<keyword evidence="5 8" id="KW-0067">ATP-binding</keyword>
<comment type="function">
    <text evidence="8">Catalyzes the ATP-dependent amidation of deamido-NAD to form NAD. Uses ammonia as a nitrogen source.</text>
</comment>
<comment type="subunit">
    <text evidence="8">Homodimer.</text>
</comment>
<dbReference type="InterPro" id="IPR022926">
    <property type="entry name" value="NH(3)-dep_NAD(+)_synth"/>
</dbReference>
<dbReference type="InterPro" id="IPR022310">
    <property type="entry name" value="NAD/GMP_synthase"/>
</dbReference>
<dbReference type="Proteomes" id="UP000296352">
    <property type="component" value="Chromosome"/>
</dbReference>
<feature type="binding site" description="in other chain" evidence="8">
    <location>
        <begin position="328"/>
        <end position="329"/>
    </location>
    <ligand>
        <name>deamido-NAD(+)</name>
        <dbReference type="ChEBI" id="CHEBI:58437"/>
        <note>ligand shared between two neighboring subunits</note>
    </ligand>
</feature>
<keyword evidence="14" id="KW-1185">Reference proteome</keyword>
<evidence type="ECO:0000256" key="10">
    <source>
        <dbReference type="RuleBase" id="RU003812"/>
    </source>
</evidence>
<evidence type="ECO:0000256" key="4">
    <source>
        <dbReference type="ARBA" id="ARBA00022741"/>
    </source>
</evidence>
<dbReference type="EC" id="6.3.1.5" evidence="8 10"/>
<dbReference type="GO" id="GO:0008795">
    <property type="term" value="F:NAD+ synthase activity"/>
    <property type="evidence" value="ECO:0007669"/>
    <property type="project" value="UniProtKB-UniRule"/>
</dbReference>
<evidence type="ECO:0000256" key="5">
    <source>
        <dbReference type="ARBA" id="ARBA00022840"/>
    </source>
</evidence>
<keyword evidence="3 8" id="KW-0479">Metal-binding</keyword>
<feature type="binding site" evidence="8">
    <location>
        <position position="228"/>
    </location>
    <ligand>
        <name>ATP</name>
        <dbReference type="ChEBI" id="CHEBI:30616"/>
    </ligand>
</feature>
<feature type="binding site" evidence="8">
    <location>
        <position position="233"/>
    </location>
    <ligand>
        <name>Mg(2+)</name>
        <dbReference type="ChEBI" id="CHEBI:18420"/>
    </ligand>
</feature>
<dbReference type="Gene3D" id="3.40.50.620">
    <property type="entry name" value="HUPs"/>
    <property type="match status" value="1"/>
</dbReference>
<evidence type="ECO:0000313" key="14">
    <source>
        <dbReference type="Proteomes" id="UP000296352"/>
    </source>
</evidence>
<evidence type="ECO:0000256" key="7">
    <source>
        <dbReference type="ARBA" id="ARBA00023027"/>
    </source>
</evidence>
<feature type="domain" description="NAD/GMP synthase" evidence="12">
    <location>
        <begin position="96"/>
        <end position="333"/>
    </location>
</feature>
<dbReference type="CDD" id="cd00553">
    <property type="entry name" value="NAD_synthase"/>
    <property type="match status" value="1"/>
</dbReference>
<keyword evidence="7 8" id="KW-0520">NAD</keyword>
<dbReference type="SUPFAM" id="SSF52402">
    <property type="entry name" value="Adenine nucleotide alpha hydrolases-like"/>
    <property type="match status" value="1"/>
</dbReference>
<dbReference type="NCBIfam" id="NF001979">
    <property type="entry name" value="PRK00768.1"/>
    <property type="match status" value="1"/>
</dbReference>
<keyword evidence="6 8" id="KW-0460">Magnesium</keyword>
<feature type="binding site" description="in other chain" evidence="8">
    <location>
        <position position="241"/>
    </location>
    <ligand>
        <name>deamido-NAD(+)</name>
        <dbReference type="ChEBI" id="CHEBI:58437"/>
        <note>ligand shared between two neighboring subunits</note>
    </ligand>
</feature>
<dbReference type="GO" id="GO:0005524">
    <property type="term" value="F:ATP binding"/>
    <property type="evidence" value="ECO:0007669"/>
    <property type="project" value="UniProtKB-UniRule"/>
</dbReference>
<accession>A0A4P7QJX8</accession>
<feature type="binding site" evidence="8">
    <location>
        <position position="248"/>
    </location>
    <ligand>
        <name>deamido-NAD(+)</name>
        <dbReference type="ChEBI" id="CHEBI:58437"/>
        <note>ligand shared between two neighboring subunits</note>
    </ligand>
</feature>
<evidence type="ECO:0000259" key="12">
    <source>
        <dbReference type="Pfam" id="PF02540"/>
    </source>
</evidence>
<feature type="binding site" evidence="8">
    <location>
        <position position="257"/>
    </location>
    <ligand>
        <name>ATP</name>
        <dbReference type="ChEBI" id="CHEBI:30616"/>
    </ligand>
</feature>
<dbReference type="GO" id="GO:0004359">
    <property type="term" value="F:glutaminase activity"/>
    <property type="evidence" value="ECO:0007669"/>
    <property type="project" value="InterPro"/>
</dbReference>
<reference evidence="13 14" key="1">
    <citation type="submission" date="2019-04" db="EMBL/GenBank/DDBJ databases">
        <title>Corynebacterium endometrii sp. nov., isolated from the uterus of a cow with endometritis.</title>
        <authorList>
            <person name="Ballas P."/>
            <person name="Ruckert C."/>
            <person name="Wagener K."/>
            <person name="Drillich M."/>
            <person name="Kaempfer P."/>
            <person name="Busse H.-J."/>
            <person name="Ehling-Schulz M."/>
        </authorList>
    </citation>
    <scope>NUCLEOTIDE SEQUENCE [LARGE SCALE GENOMIC DNA]</scope>
    <source>
        <strain evidence="13 14">LMM-1653</strain>
    </source>
</reference>
<evidence type="ECO:0000256" key="8">
    <source>
        <dbReference type="HAMAP-Rule" id="MF_00193"/>
    </source>
</evidence>
<gene>
    <name evidence="8 13" type="primary">nadE</name>
    <name evidence="13" type="ORF">CENDO_09215</name>
</gene>
<comment type="similarity">
    <text evidence="1 8 9">Belongs to the NAD synthetase family.</text>
</comment>
<name>A0A4P7QJX8_9CORY</name>
<proteinExistence type="inferred from homology"/>
<keyword evidence="4 8" id="KW-0547">Nucleotide-binding</keyword>
<sequence length="344" mass="37466">MYRKSGHDTRENITPLARQYQNSHFSRLYTSTPAPGGSAANSHIRDRSAPDRAPPIGLQNCVREITMARMTSISPLQQQIIEEMGSKPSIDPAQEVESRIQFLVDYLQRTGAKGYVLGISGGQDSTLAGKLAQLACDRVEGAEFYAVRLPHGVQADEDDAQVALKFIQPDHSLNINIAPATAALDDEIAGAFGEADLGDFNRGNIKARLRMTAQYAVAGEKGLLVIGTDHAAENVTGFYTKWGDGAADLLPLAGLTKGQGKQLLVELGAPDSTWQKVPTADLEDDKPQLPDEVALGVTYEHIDAYLEGRDVPDAARKTIEDWYHRGKHKRMMPPGPREVERGLV</sequence>
<organism evidence="13 14">
    <name type="scientific">Corynebacterium endometrii</name>
    <dbReference type="NCBI Taxonomy" id="2488819"/>
    <lineage>
        <taxon>Bacteria</taxon>
        <taxon>Bacillati</taxon>
        <taxon>Actinomycetota</taxon>
        <taxon>Actinomycetes</taxon>
        <taxon>Mycobacteriales</taxon>
        <taxon>Corynebacteriaceae</taxon>
        <taxon>Corynebacterium</taxon>
    </lineage>
</organism>
<dbReference type="NCBIfam" id="TIGR00552">
    <property type="entry name" value="nadE"/>
    <property type="match status" value="1"/>
</dbReference>
<dbReference type="GO" id="GO:0005737">
    <property type="term" value="C:cytoplasm"/>
    <property type="evidence" value="ECO:0007669"/>
    <property type="project" value="InterPro"/>
</dbReference>
<feature type="region of interest" description="Disordered" evidence="11">
    <location>
        <begin position="27"/>
        <end position="56"/>
    </location>
</feature>
<dbReference type="KEGG" id="cee:CENDO_09215"/>
<dbReference type="PANTHER" id="PTHR23090:SF7">
    <property type="entry name" value="NH(3)-DEPENDENT NAD(+) SYNTHETASE"/>
    <property type="match status" value="1"/>
</dbReference>
<dbReference type="EMBL" id="CP039247">
    <property type="protein sequence ID" value="QCB29107.1"/>
    <property type="molecule type" value="Genomic_DNA"/>
</dbReference>
<evidence type="ECO:0000256" key="9">
    <source>
        <dbReference type="RuleBase" id="RU003811"/>
    </source>
</evidence>
<evidence type="ECO:0000256" key="6">
    <source>
        <dbReference type="ARBA" id="ARBA00022842"/>
    </source>
</evidence>
<dbReference type="InterPro" id="IPR014729">
    <property type="entry name" value="Rossmann-like_a/b/a_fold"/>
</dbReference>
<feature type="binding site" evidence="8">
    <location>
        <begin position="118"/>
        <end position="125"/>
    </location>
    <ligand>
        <name>ATP</name>
        <dbReference type="ChEBI" id="CHEBI:30616"/>
    </ligand>
</feature>
<dbReference type="GO" id="GO:0009435">
    <property type="term" value="P:NAD+ biosynthetic process"/>
    <property type="evidence" value="ECO:0007669"/>
    <property type="project" value="UniProtKB-UniRule"/>
</dbReference>
<evidence type="ECO:0000256" key="3">
    <source>
        <dbReference type="ARBA" id="ARBA00022723"/>
    </source>
</evidence>
<feature type="binding site" description="in other chain" evidence="8">
    <location>
        <position position="208"/>
    </location>
    <ligand>
        <name>deamido-NAD(+)</name>
        <dbReference type="ChEBI" id="CHEBI:58437"/>
        <note>ligand shared between two neighboring subunits</note>
    </ligand>
</feature>
<evidence type="ECO:0000313" key="13">
    <source>
        <dbReference type="EMBL" id="QCB29107.1"/>
    </source>
</evidence>
<keyword evidence="2 8" id="KW-0436">Ligase</keyword>
<dbReference type="GO" id="GO:0003952">
    <property type="term" value="F:NAD+ synthase (glutamine-hydrolyzing) activity"/>
    <property type="evidence" value="ECO:0007669"/>
    <property type="project" value="InterPro"/>
</dbReference>
<dbReference type="HAMAP" id="MF_00193">
    <property type="entry name" value="NadE_ammonia_dep"/>
    <property type="match status" value="1"/>
</dbReference>
<protein>
    <recommendedName>
        <fullName evidence="8 10">NH(3)-dependent NAD(+) synthetase</fullName>
        <ecNumber evidence="8 10">6.3.1.5</ecNumber>
    </recommendedName>
</protein>
<feature type="binding site" evidence="8">
    <location>
        <position position="279"/>
    </location>
    <ligand>
        <name>ATP</name>
        <dbReference type="ChEBI" id="CHEBI:30616"/>
    </ligand>
</feature>
<dbReference type="PANTHER" id="PTHR23090">
    <property type="entry name" value="NH 3 /GLUTAMINE-DEPENDENT NAD + SYNTHETASE"/>
    <property type="match status" value="1"/>
</dbReference>
<evidence type="ECO:0000256" key="2">
    <source>
        <dbReference type="ARBA" id="ARBA00022598"/>
    </source>
</evidence>
<dbReference type="AlphaFoldDB" id="A0A4P7QJX8"/>
<dbReference type="Pfam" id="PF02540">
    <property type="entry name" value="NAD_synthase"/>
    <property type="match status" value="1"/>
</dbReference>
<comment type="pathway">
    <text evidence="8">Cofactor biosynthesis; NAD(+) biosynthesis; NAD(+) from deamido-NAD(+) (ammonia route): step 1/1.</text>
</comment>
<evidence type="ECO:0000256" key="1">
    <source>
        <dbReference type="ARBA" id="ARBA00005859"/>
    </source>
</evidence>
<feature type="binding site" evidence="8">
    <location>
        <position position="124"/>
    </location>
    <ligand>
        <name>Mg(2+)</name>
        <dbReference type="ChEBI" id="CHEBI:18420"/>
    </ligand>
</feature>
<dbReference type="UniPathway" id="UPA00253">
    <property type="reaction ID" value="UER00333"/>
</dbReference>
<evidence type="ECO:0000256" key="11">
    <source>
        <dbReference type="SAM" id="MobiDB-lite"/>
    </source>
</evidence>